<proteinExistence type="predicted"/>
<dbReference type="PANTHER" id="PTHR48080:SF2">
    <property type="entry name" value="D-GALACTONATE DEHYDRATASE"/>
    <property type="match status" value="1"/>
</dbReference>
<dbReference type="InterPro" id="IPR034593">
    <property type="entry name" value="DgoD-like"/>
</dbReference>
<dbReference type="Gene3D" id="3.30.390.10">
    <property type="entry name" value="Enolase-like, N-terminal domain"/>
    <property type="match status" value="1"/>
</dbReference>
<dbReference type="SUPFAM" id="SSF51604">
    <property type="entry name" value="Enolase C-terminal domain-like"/>
    <property type="match status" value="1"/>
</dbReference>
<dbReference type="GO" id="GO:0000287">
    <property type="term" value="F:magnesium ion binding"/>
    <property type="evidence" value="ECO:0007669"/>
    <property type="project" value="UniProtKB-ARBA"/>
</dbReference>
<feature type="domain" description="Mandelate racemase/muconate lactonizing enzyme C-terminal" evidence="2">
    <location>
        <begin position="147"/>
        <end position="239"/>
    </location>
</feature>
<dbReference type="PANTHER" id="PTHR48080">
    <property type="entry name" value="D-GALACTONATE DEHYDRATASE-RELATED"/>
    <property type="match status" value="1"/>
</dbReference>
<evidence type="ECO:0000256" key="1">
    <source>
        <dbReference type="ARBA" id="ARBA00023239"/>
    </source>
</evidence>
<protein>
    <submittedName>
        <fullName evidence="3">Mandelate racemase/muconate lactonizing enzyme family protein</fullName>
    </submittedName>
</protein>
<keyword evidence="4" id="KW-1185">Reference proteome</keyword>
<dbReference type="InterPro" id="IPR036849">
    <property type="entry name" value="Enolase-like_C_sf"/>
</dbReference>
<dbReference type="PROSITE" id="PS00908">
    <property type="entry name" value="MR_MLE_1"/>
    <property type="match status" value="1"/>
</dbReference>
<dbReference type="GO" id="GO:0016829">
    <property type="term" value="F:lyase activity"/>
    <property type="evidence" value="ECO:0007669"/>
    <property type="project" value="UniProtKB-KW"/>
</dbReference>
<dbReference type="Proteomes" id="UP000245444">
    <property type="component" value="Chromosome"/>
</dbReference>
<dbReference type="InterPro" id="IPR013341">
    <property type="entry name" value="Mandelate_racemase_N_dom"/>
</dbReference>
<dbReference type="SFLD" id="SFLDS00001">
    <property type="entry name" value="Enolase"/>
    <property type="match status" value="1"/>
</dbReference>
<dbReference type="GO" id="GO:0009063">
    <property type="term" value="P:amino acid catabolic process"/>
    <property type="evidence" value="ECO:0007669"/>
    <property type="project" value="InterPro"/>
</dbReference>
<evidence type="ECO:0000313" key="4">
    <source>
        <dbReference type="Proteomes" id="UP000245444"/>
    </source>
</evidence>
<sequence length="376" mass="39913">MKITDIQSQIVSLPFDMGGPPATFAGKAWTHLDILLVRVETDEGLVGWGEAFGHAGIQATRAALDHIVAPLVLGRSSGDIAALTRSVLHATHLLGRNGPFVFAFSGVETALWDLAGKRAGQPVARLLGGDGRERLPAYASLLAYHEPALVRRNVEAACAAGYRHIKLHEVTQEAVAAAAEVTRAHGAALMVDVNCAWSVPAALRMAEAFAPHDLLWFEEPVWPPEDVHGLAQVRARGIPIAAGENTAGLFGFKALIEAGAIDVAQPSVTKIGGVGEMLRVITLCEAYGVRAAPHSPYFGPGLIASMHVIAARVEDPLVEVLWLDMEANPFDPWVRAENGHVRLPPGPGLGCDPDPGVLDRYRVGSVVRTAQGKDTP</sequence>
<dbReference type="SUPFAM" id="SSF54826">
    <property type="entry name" value="Enolase N-terminal domain-like"/>
    <property type="match status" value="1"/>
</dbReference>
<dbReference type="Pfam" id="PF02746">
    <property type="entry name" value="MR_MLE_N"/>
    <property type="match status" value="1"/>
</dbReference>
<organism evidence="3 4">
    <name type="scientific">Methylobacterium terrae</name>
    <dbReference type="NCBI Taxonomy" id="2202827"/>
    <lineage>
        <taxon>Bacteria</taxon>
        <taxon>Pseudomonadati</taxon>
        <taxon>Pseudomonadota</taxon>
        <taxon>Alphaproteobacteria</taxon>
        <taxon>Hyphomicrobiales</taxon>
        <taxon>Methylobacteriaceae</taxon>
        <taxon>Methylobacterium</taxon>
    </lineage>
</organism>
<evidence type="ECO:0000259" key="2">
    <source>
        <dbReference type="SMART" id="SM00922"/>
    </source>
</evidence>
<dbReference type="SMART" id="SM00922">
    <property type="entry name" value="MR_MLE"/>
    <property type="match status" value="1"/>
</dbReference>
<keyword evidence="1" id="KW-0456">Lyase</keyword>
<dbReference type="InterPro" id="IPR018110">
    <property type="entry name" value="Mandel_Rmase/mucon_lact_enz_CS"/>
</dbReference>
<evidence type="ECO:0000313" key="3">
    <source>
        <dbReference type="EMBL" id="AWN48588.1"/>
    </source>
</evidence>
<reference evidence="3 4" key="1">
    <citation type="submission" date="2018-05" db="EMBL/GenBank/DDBJ databases">
        <title>Complete Genome Sequence of Methylobacterium sp. 17Sr1-28.</title>
        <authorList>
            <person name="Srinivasan S."/>
        </authorList>
    </citation>
    <scope>NUCLEOTIDE SEQUENCE [LARGE SCALE GENOMIC DNA]</scope>
    <source>
        <strain evidence="3 4">17Sr1-28</strain>
    </source>
</reference>
<dbReference type="InterPro" id="IPR029065">
    <property type="entry name" value="Enolase_C-like"/>
</dbReference>
<dbReference type="CDD" id="cd03316">
    <property type="entry name" value="MR_like"/>
    <property type="match status" value="1"/>
</dbReference>
<dbReference type="AlphaFoldDB" id="A0A2U8WSW1"/>
<dbReference type="RefSeq" id="WP_109960876.1">
    <property type="nucleotide sequence ID" value="NZ_CP029553.1"/>
</dbReference>
<name>A0A2U8WSW1_9HYPH</name>
<gene>
    <name evidence="3" type="ORF">DK419_21370</name>
</gene>
<accession>A0A2U8WSW1</accession>
<dbReference type="Pfam" id="PF13378">
    <property type="entry name" value="MR_MLE_C"/>
    <property type="match status" value="1"/>
</dbReference>
<dbReference type="InterPro" id="IPR029017">
    <property type="entry name" value="Enolase-like_N"/>
</dbReference>
<dbReference type="OrthoDB" id="9775441at2"/>
<dbReference type="InterPro" id="IPR013342">
    <property type="entry name" value="Mandelate_racemase_C"/>
</dbReference>
<dbReference type="EMBL" id="CP029553">
    <property type="protein sequence ID" value="AWN48588.1"/>
    <property type="molecule type" value="Genomic_DNA"/>
</dbReference>
<dbReference type="Gene3D" id="3.20.20.120">
    <property type="entry name" value="Enolase-like C-terminal domain"/>
    <property type="match status" value="1"/>
</dbReference>
<dbReference type="KEGG" id="mtea:DK419_21370"/>